<keyword evidence="1" id="KW-1133">Transmembrane helix</keyword>
<keyword evidence="1" id="KW-0472">Membrane</keyword>
<feature type="transmembrane region" description="Helical" evidence="1">
    <location>
        <begin position="317"/>
        <end position="336"/>
    </location>
</feature>
<dbReference type="Proteomes" id="UP000268016">
    <property type="component" value="Unassembled WGS sequence"/>
</dbReference>
<feature type="transmembrane region" description="Helical" evidence="1">
    <location>
        <begin position="243"/>
        <end position="264"/>
    </location>
</feature>
<comment type="caution">
    <text evidence="2">The sequence shown here is derived from an EMBL/GenBank/DDBJ whole genome shotgun (WGS) entry which is preliminary data.</text>
</comment>
<evidence type="ECO:0008006" key="4">
    <source>
        <dbReference type="Google" id="ProtNLM"/>
    </source>
</evidence>
<evidence type="ECO:0000313" key="2">
    <source>
        <dbReference type="EMBL" id="ROU04281.1"/>
    </source>
</evidence>
<feature type="transmembrane region" description="Helical" evidence="1">
    <location>
        <begin position="51"/>
        <end position="71"/>
    </location>
</feature>
<dbReference type="AlphaFoldDB" id="A0A3N2RA52"/>
<feature type="transmembrane region" description="Helical" evidence="1">
    <location>
        <begin position="184"/>
        <end position="200"/>
    </location>
</feature>
<feature type="transmembrane region" description="Helical" evidence="1">
    <location>
        <begin position="271"/>
        <end position="297"/>
    </location>
</feature>
<feature type="transmembrane region" description="Helical" evidence="1">
    <location>
        <begin position="125"/>
        <end position="151"/>
    </location>
</feature>
<dbReference type="EMBL" id="RDRB01000001">
    <property type="protein sequence ID" value="ROU04281.1"/>
    <property type="molecule type" value="Genomic_DNA"/>
</dbReference>
<name>A0A3N2RA52_9RHOB</name>
<accession>A0A3N2RA52</accession>
<protein>
    <recommendedName>
        <fullName evidence="4">DUF998 domain-containing protein</fullName>
    </recommendedName>
</protein>
<evidence type="ECO:0000256" key="1">
    <source>
        <dbReference type="SAM" id="Phobius"/>
    </source>
</evidence>
<reference evidence="2 3" key="1">
    <citation type="submission" date="2018-10" db="EMBL/GenBank/DDBJ databases">
        <title>Histidinibacterium lentulum gen. nov., sp. nov., a marine bacterium from the culture broth of Picochlorum sp. 122.</title>
        <authorList>
            <person name="Wang G."/>
        </authorList>
    </citation>
    <scope>NUCLEOTIDE SEQUENCE [LARGE SCALE GENOMIC DNA]</scope>
    <source>
        <strain evidence="2 3">B17</strain>
    </source>
</reference>
<feature type="transmembrane region" description="Helical" evidence="1">
    <location>
        <begin position="212"/>
        <end position="231"/>
    </location>
</feature>
<organism evidence="2 3">
    <name type="scientific">Histidinibacterium lentulum</name>
    <dbReference type="NCBI Taxonomy" id="2480588"/>
    <lineage>
        <taxon>Bacteria</taxon>
        <taxon>Pseudomonadati</taxon>
        <taxon>Pseudomonadota</taxon>
        <taxon>Alphaproteobacteria</taxon>
        <taxon>Rhodobacterales</taxon>
        <taxon>Paracoccaceae</taxon>
        <taxon>Histidinibacterium</taxon>
    </lineage>
</organism>
<evidence type="ECO:0000313" key="3">
    <source>
        <dbReference type="Proteomes" id="UP000268016"/>
    </source>
</evidence>
<keyword evidence="1" id="KW-0812">Transmembrane</keyword>
<dbReference type="RefSeq" id="WP_123640686.1">
    <property type="nucleotide sequence ID" value="NZ_ML119081.1"/>
</dbReference>
<feature type="transmembrane region" description="Helical" evidence="1">
    <location>
        <begin position="83"/>
        <end position="105"/>
    </location>
</feature>
<gene>
    <name evidence="2" type="ORF">EAT49_02510</name>
</gene>
<keyword evidence="3" id="KW-1185">Reference proteome</keyword>
<proteinExistence type="predicted"/>
<feature type="transmembrane region" description="Helical" evidence="1">
    <location>
        <begin position="158"/>
        <end position="178"/>
    </location>
</feature>
<sequence>MRATTTALLSVAALGFCSVLVMRWDLATPGLSRMLVGPDGRTGGAASDLRLVLGSVHGTASLCLAALAGCLSARVARRAGVPMAGTVALLAAVAAVLLPVGAAFGPSGPLRLSLSDLPRADLLPLGLAEAITPARLVTLATAFAGLGAVMLAAALPGFGWTGPMMAVLTLIAAALILWRPEAGAPAAVPPLLTLLAVTSMQLMEEDRPATPYLWCFAAFGLGLFGWASVALGESPAVSSPAALWHLAAATSALLVSLAAFNRLWSPALPGWILWSHAAGVAALAVGAFAPMLALGQAGLPPGAPDLARDHAALEAEARGWGAALIAWWLAGVLMLARGRRDRQATPAADVTPGP</sequence>